<dbReference type="GO" id="GO:0030870">
    <property type="term" value="C:Mre11 complex"/>
    <property type="evidence" value="ECO:0007669"/>
    <property type="project" value="TreeGrafter"/>
</dbReference>
<dbReference type="Gene3D" id="3.40.50.300">
    <property type="entry name" value="P-loop containing nucleotide triphosphate hydrolases"/>
    <property type="match status" value="1"/>
</dbReference>
<dbReference type="EMBL" id="HBGL01010759">
    <property type="protein sequence ID" value="CAD9301205.1"/>
    <property type="molecule type" value="Transcribed_RNA"/>
</dbReference>
<dbReference type="GO" id="GO:0003691">
    <property type="term" value="F:double-stranded telomeric DNA binding"/>
    <property type="evidence" value="ECO:0007669"/>
    <property type="project" value="TreeGrafter"/>
</dbReference>
<evidence type="ECO:0000313" key="3">
    <source>
        <dbReference type="EMBL" id="CAD9301205.1"/>
    </source>
</evidence>
<dbReference type="GO" id="GO:0000794">
    <property type="term" value="C:condensed nuclear chromosome"/>
    <property type="evidence" value="ECO:0007669"/>
    <property type="project" value="TreeGrafter"/>
</dbReference>
<dbReference type="InterPro" id="IPR027417">
    <property type="entry name" value="P-loop_NTPase"/>
</dbReference>
<dbReference type="GO" id="GO:0000722">
    <property type="term" value="P:telomere maintenance via recombination"/>
    <property type="evidence" value="ECO:0007669"/>
    <property type="project" value="TreeGrafter"/>
</dbReference>
<evidence type="ECO:0000256" key="1">
    <source>
        <dbReference type="SAM" id="SignalP"/>
    </source>
</evidence>
<dbReference type="GO" id="GO:0043047">
    <property type="term" value="F:single-stranded telomeric DNA binding"/>
    <property type="evidence" value="ECO:0007669"/>
    <property type="project" value="TreeGrafter"/>
</dbReference>
<dbReference type="GO" id="GO:0006302">
    <property type="term" value="P:double-strand break repair"/>
    <property type="evidence" value="ECO:0007669"/>
    <property type="project" value="TreeGrafter"/>
</dbReference>
<dbReference type="InterPro" id="IPR003959">
    <property type="entry name" value="ATPase_AAA_core"/>
</dbReference>
<dbReference type="GO" id="GO:0051880">
    <property type="term" value="F:G-quadruplex DNA binding"/>
    <property type="evidence" value="ECO:0007669"/>
    <property type="project" value="TreeGrafter"/>
</dbReference>
<feature type="domain" description="ATPase AAA-type core" evidence="2">
    <location>
        <begin position="11"/>
        <end position="78"/>
    </location>
</feature>
<dbReference type="GO" id="GO:0005524">
    <property type="term" value="F:ATP binding"/>
    <property type="evidence" value="ECO:0007669"/>
    <property type="project" value="InterPro"/>
</dbReference>
<evidence type="ECO:0000259" key="2">
    <source>
        <dbReference type="Pfam" id="PF13304"/>
    </source>
</evidence>
<dbReference type="GO" id="GO:0007004">
    <property type="term" value="P:telomere maintenance via telomerase"/>
    <property type="evidence" value="ECO:0007669"/>
    <property type="project" value="TreeGrafter"/>
</dbReference>
<keyword evidence="1" id="KW-0732">Signal</keyword>
<feature type="chain" id="PRO_5030724798" description="ATPase AAA-type core domain-containing protein" evidence="1">
    <location>
        <begin position="23"/>
        <end position="112"/>
    </location>
</feature>
<dbReference type="SUPFAM" id="SSF52540">
    <property type="entry name" value="P-loop containing nucleoside triphosphate hydrolases"/>
    <property type="match status" value="1"/>
</dbReference>
<dbReference type="Pfam" id="PF13304">
    <property type="entry name" value="AAA_21"/>
    <property type="match status" value="1"/>
</dbReference>
<gene>
    <name evidence="3" type="ORF">SSP0437_LOCUS8370</name>
</gene>
<reference evidence="3" key="1">
    <citation type="submission" date="2021-01" db="EMBL/GenBank/DDBJ databases">
        <authorList>
            <person name="Corre E."/>
            <person name="Pelletier E."/>
            <person name="Niang G."/>
            <person name="Scheremetjew M."/>
            <person name="Finn R."/>
            <person name="Kale V."/>
            <person name="Holt S."/>
            <person name="Cochrane G."/>
            <person name="Meng A."/>
            <person name="Brown T."/>
            <person name="Cohen L."/>
        </authorList>
    </citation>
    <scope>NUCLEOTIDE SEQUENCE</scope>
    <source>
        <strain evidence="3">ATCC 50979</strain>
    </source>
</reference>
<name>A0A7S1YHP0_9EUKA</name>
<dbReference type="PANTHER" id="PTHR18867:SF12">
    <property type="entry name" value="DNA REPAIR PROTEIN RAD50"/>
    <property type="match status" value="1"/>
</dbReference>
<sequence>MRGRCSAGQRVLACILVRLALAEAFCLQMGVVALDEPTTNLDVANVEALAVALRRLIESRARQRNFQLILITHDEAFVSSLGRSSLADYYYRVSKNSSGYTQVARKDIGELG</sequence>
<dbReference type="GO" id="GO:0016887">
    <property type="term" value="F:ATP hydrolysis activity"/>
    <property type="evidence" value="ECO:0007669"/>
    <property type="project" value="InterPro"/>
</dbReference>
<dbReference type="GO" id="GO:0070192">
    <property type="term" value="P:chromosome organization involved in meiotic cell cycle"/>
    <property type="evidence" value="ECO:0007669"/>
    <property type="project" value="TreeGrafter"/>
</dbReference>
<protein>
    <recommendedName>
        <fullName evidence="2">ATPase AAA-type core domain-containing protein</fullName>
    </recommendedName>
</protein>
<dbReference type="PANTHER" id="PTHR18867">
    <property type="entry name" value="RAD50"/>
    <property type="match status" value="1"/>
</dbReference>
<proteinExistence type="predicted"/>
<organism evidence="3">
    <name type="scientific">Sexangularia sp. CB-2014</name>
    <dbReference type="NCBI Taxonomy" id="1486929"/>
    <lineage>
        <taxon>Eukaryota</taxon>
        <taxon>Amoebozoa</taxon>
        <taxon>Tubulinea</taxon>
        <taxon>Elardia</taxon>
        <taxon>Arcellinida</taxon>
        <taxon>Arcellinida incertae sedis</taxon>
        <taxon>Sexangularia</taxon>
    </lineage>
</organism>
<feature type="signal peptide" evidence="1">
    <location>
        <begin position="1"/>
        <end position="22"/>
    </location>
</feature>
<accession>A0A7S1YHP0</accession>
<dbReference type="AlphaFoldDB" id="A0A7S1YHP0"/>